<dbReference type="InterPro" id="IPR027417">
    <property type="entry name" value="P-loop_NTPase"/>
</dbReference>
<dbReference type="Proteomes" id="UP001141950">
    <property type="component" value="Unassembled WGS sequence"/>
</dbReference>
<feature type="domain" description="Endonuclease GajA/Old nuclease/RecF-like AAA" evidence="1">
    <location>
        <begin position="29"/>
        <end position="368"/>
    </location>
</feature>
<dbReference type="AlphaFoldDB" id="A0A9X2MSI1"/>
<dbReference type="PANTHER" id="PTHR43581:SF4">
    <property type="entry name" value="ATP_GTP PHOSPHATASE"/>
    <property type="match status" value="1"/>
</dbReference>
<gene>
    <name evidence="2" type="ORF">NQZ67_16095</name>
</gene>
<accession>A0A9X2MSI1</accession>
<evidence type="ECO:0000313" key="3">
    <source>
        <dbReference type="Proteomes" id="UP001141950"/>
    </source>
</evidence>
<keyword evidence="2" id="KW-0547">Nucleotide-binding</keyword>
<proteinExistence type="predicted"/>
<evidence type="ECO:0000313" key="2">
    <source>
        <dbReference type="EMBL" id="MCR2805409.1"/>
    </source>
</evidence>
<dbReference type="Gene3D" id="3.40.50.300">
    <property type="entry name" value="P-loop containing nucleotide triphosphate hydrolases"/>
    <property type="match status" value="1"/>
</dbReference>
<dbReference type="RefSeq" id="WP_257447801.1">
    <property type="nucleotide sequence ID" value="NZ_JANIPJ010000011.1"/>
</dbReference>
<keyword evidence="3" id="KW-1185">Reference proteome</keyword>
<protein>
    <submittedName>
        <fullName evidence="2">ATP-binding protein</fullName>
    </submittedName>
</protein>
<dbReference type="GO" id="GO:0005524">
    <property type="term" value="F:ATP binding"/>
    <property type="evidence" value="ECO:0007669"/>
    <property type="project" value="UniProtKB-KW"/>
</dbReference>
<dbReference type="PANTHER" id="PTHR43581">
    <property type="entry name" value="ATP/GTP PHOSPHATASE"/>
    <property type="match status" value="1"/>
</dbReference>
<name>A0A9X2MSI1_9BACL</name>
<dbReference type="InterPro" id="IPR041685">
    <property type="entry name" value="AAA_GajA/Old/RecF-like"/>
</dbReference>
<evidence type="ECO:0000259" key="1">
    <source>
        <dbReference type="Pfam" id="PF13175"/>
    </source>
</evidence>
<sequence>MIVGLLCRHYKIYQGLYFVPICDDYETPFSLFIGNNAVGKSSVLESLNTFFNSTDWNRTKGTKADETYIAPVFLIKKSDIQGNIDSTVYHKLDLISHYFWTVTEEANSNLKNNEEFKKFFQIRDELKHRYGADDYLFFLLGLEYQGKSEVYFSTFDDDISKKLKSHNLYFKDIDIINEIRRYFTYIYIPIESITSEIIKIENKEMQALMSTDILEDIDKILDERNIPKGNRTISLIDYLNSSLDEYMNKINETISRIDESYAYKVEQGYKKNLRPSDVRNRILEAYFSIRTLKKDKKEIHELSSGEQRIALIDIATAFLKNTSRSSKRKTILAIDEPESSLHISKAFKQFERLQSLVQENVQLILTSHWYGSLPFTTTGNLNYIELKSDSKINISTYDLNNYFEKRGSLPEDVQMKSYFDLTSAILSSMRSENTNWIICEGSDDKLYLSHYLSSSIANLKILCVGGCSNVIKLYKYLYTPFQEKDEKKAVNSKILCLIDTDDVVYDLEINSEVKGKLRLARIQPERDGQLKLMSVKKSGFYYSTEMEDCLNPKKYYESIKEVIKKNNDTSLLELFNKFSYKEGSTYSRIKNERDSILEPLELIKYEDKKPLFNFLDDHHIKFLIAQNYAGREIEEQPLLFTLISQYFNETN</sequence>
<dbReference type="EMBL" id="JANIPJ010000011">
    <property type="protein sequence ID" value="MCR2805409.1"/>
    <property type="molecule type" value="Genomic_DNA"/>
</dbReference>
<reference evidence="2" key="1">
    <citation type="submission" date="2022-08" db="EMBL/GenBank/DDBJ databases">
        <title>The genomic sequence of strain Paenibacillus sp. SCIV0701.</title>
        <authorList>
            <person name="Zhao H."/>
        </authorList>
    </citation>
    <scope>NUCLEOTIDE SEQUENCE</scope>
    <source>
        <strain evidence="2">SCIV0701</strain>
    </source>
</reference>
<dbReference type="SUPFAM" id="SSF52540">
    <property type="entry name" value="P-loop containing nucleoside triphosphate hydrolases"/>
    <property type="match status" value="1"/>
</dbReference>
<dbReference type="CDD" id="cd00267">
    <property type="entry name" value="ABC_ATPase"/>
    <property type="match status" value="1"/>
</dbReference>
<comment type="caution">
    <text evidence="2">The sequence shown here is derived from an EMBL/GenBank/DDBJ whole genome shotgun (WGS) entry which is preliminary data.</text>
</comment>
<organism evidence="2 3">
    <name type="scientific">Paenibacillus soyae</name>
    <dbReference type="NCBI Taxonomy" id="2969249"/>
    <lineage>
        <taxon>Bacteria</taxon>
        <taxon>Bacillati</taxon>
        <taxon>Bacillota</taxon>
        <taxon>Bacilli</taxon>
        <taxon>Bacillales</taxon>
        <taxon>Paenibacillaceae</taxon>
        <taxon>Paenibacillus</taxon>
    </lineage>
</organism>
<dbReference type="Pfam" id="PF13175">
    <property type="entry name" value="AAA_15"/>
    <property type="match status" value="1"/>
</dbReference>
<keyword evidence="2" id="KW-0067">ATP-binding</keyword>
<dbReference type="InterPro" id="IPR051396">
    <property type="entry name" value="Bact_Antivir_Def_Nuclease"/>
</dbReference>